<dbReference type="InParanoid" id="S7XQH5"/>
<proteinExistence type="predicted"/>
<dbReference type="VEuPathDB" id="MicrosporidiaDB:SLOPH_2421"/>
<name>S7XQH5_SPRLO</name>
<evidence type="ECO:0000313" key="1">
    <source>
        <dbReference type="EMBL" id="EPR78193.1"/>
    </source>
</evidence>
<dbReference type="Proteomes" id="UP000014978">
    <property type="component" value="Unassembled WGS sequence"/>
</dbReference>
<comment type="caution">
    <text evidence="1">The sequence shown here is derived from an EMBL/GenBank/DDBJ whole genome shotgun (WGS) entry which is preliminary data.</text>
</comment>
<dbReference type="HOGENOM" id="CLU_2185652_0_0_1"/>
<sequence length="109" mass="12894">MNNILNCFIMIYIFITNNIIIQNIKATNVKYSGNRKNRIFELTDIQEEEYKIDGKLKIFSNIHDSPQYKSIKITEIEYEGVHIALVDKYGSMIHVKESEFHRIRNGNLR</sequence>
<dbReference type="EMBL" id="ATCN01000952">
    <property type="protein sequence ID" value="EPR78193.1"/>
    <property type="molecule type" value="Genomic_DNA"/>
</dbReference>
<accession>S7XQH5</accession>
<gene>
    <name evidence="1" type="ORF">SLOPH_2421</name>
</gene>
<evidence type="ECO:0000313" key="2">
    <source>
        <dbReference type="Proteomes" id="UP000014978"/>
    </source>
</evidence>
<dbReference type="AlphaFoldDB" id="S7XQH5"/>
<protein>
    <submittedName>
        <fullName evidence="1">Uncharacterized protein</fullName>
    </submittedName>
</protein>
<organism evidence="1 2">
    <name type="scientific">Spraguea lophii (strain 42_110)</name>
    <name type="common">Microsporidian parasite</name>
    <dbReference type="NCBI Taxonomy" id="1358809"/>
    <lineage>
        <taxon>Eukaryota</taxon>
        <taxon>Fungi</taxon>
        <taxon>Fungi incertae sedis</taxon>
        <taxon>Microsporidia</taxon>
        <taxon>Spragueidae</taxon>
        <taxon>Spraguea</taxon>
    </lineage>
</organism>
<keyword evidence="2" id="KW-1185">Reference proteome</keyword>
<reference evidence="2" key="1">
    <citation type="journal article" date="2013" name="PLoS Genet.">
        <title>The genome of Spraguea lophii and the basis of host-microsporidian interactions.</title>
        <authorList>
            <person name="Campbell S.E."/>
            <person name="Williams T.A."/>
            <person name="Yousuf A."/>
            <person name="Soanes D.M."/>
            <person name="Paszkiewicz K.H."/>
            <person name="Williams B.A.P."/>
        </authorList>
    </citation>
    <scope>NUCLEOTIDE SEQUENCE [LARGE SCALE GENOMIC DNA]</scope>
    <source>
        <strain evidence="2">42_110</strain>
    </source>
</reference>